<reference evidence="3 4" key="1">
    <citation type="submission" date="2015-11" db="EMBL/GenBank/DDBJ databases">
        <title>Genomic analysis of 38 Legionella species identifies large and diverse effector repertoires.</title>
        <authorList>
            <person name="Burstein D."/>
            <person name="Amaro F."/>
            <person name="Zusman T."/>
            <person name="Lifshitz Z."/>
            <person name="Cohen O."/>
            <person name="Gilbert J.A."/>
            <person name="Pupko T."/>
            <person name="Shuman H.A."/>
            <person name="Segal G."/>
        </authorList>
    </citation>
    <scope>NUCLEOTIDE SEQUENCE [LARGE SCALE GENOMIC DNA]</scope>
    <source>
        <strain evidence="3 4">ATCC 49655</strain>
    </source>
</reference>
<dbReference type="PATRIC" id="fig|1122169.6.peg.2803"/>
<dbReference type="GO" id="GO:0006355">
    <property type="term" value="P:regulation of DNA-templated transcription"/>
    <property type="evidence" value="ECO:0007669"/>
    <property type="project" value="InterPro"/>
</dbReference>
<dbReference type="RefSeq" id="WP_018576134.1">
    <property type="nucleotide sequence ID" value="NZ_KB892382.1"/>
</dbReference>
<dbReference type="OrthoDB" id="5708894at2"/>
<dbReference type="PANTHER" id="PTHR35401">
    <property type="entry name" value="COPG FAMILY HELIX-TURN-HELIX PROTEIN-RELATED-RELATED"/>
    <property type="match status" value="1"/>
</dbReference>
<dbReference type="PANTHER" id="PTHR35401:SF2">
    <property type="entry name" value="ABC-TYPE TRANSPORT SYSTEM"/>
    <property type="match status" value="1"/>
</dbReference>
<dbReference type="AlphaFoldDB" id="A0A0W0YL47"/>
<proteinExistence type="inferred from homology"/>
<comment type="caution">
    <text evidence="3">The sequence shown here is derived from an EMBL/GenBank/DDBJ whole genome shotgun (WGS) entry which is preliminary data.</text>
</comment>
<dbReference type="Gene3D" id="1.20.5.780">
    <property type="entry name" value="Single helix bin"/>
    <property type="match status" value="1"/>
</dbReference>
<keyword evidence="1" id="KW-1277">Toxin-antitoxin system</keyword>
<comment type="similarity">
    <text evidence="2">Belongs to the TacA antitoxin family.</text>
</comment>
<evidence type="ECO:0008006" key="5">
    <source>
        <dbReference type="Google" id="ProtNLM"/>
    </source>
</evidence>
<dbReference type="InterPro" id="IPR010985">
    <property type="entry name" value="Ribbon_hlx_hlx"/>
</dbReference>
<protein>
    <recommendedName>
        <fullName evidence="5">DUF1778 domain-containing protein</fullName>
    </recommendedName>
</protein>
<evidence type="ECO:0000313" key="4">
    <source>
        <dbReference type="Proteomes" id="UP000054600"/>
    </source>
</evidence>
<dbReference type="Proteomes" id="UP000054600">
    <property type="component" value="Unassembled WGS sequence"/>
</dbReference>
<evidence type="ECO:0000256" key="2">
    <source>
        <dbReference type="ARBA" id="ARBA00049988"/>
    </source>
</evidence>
<accession>A0A0W0YL47</accession>
<organism evidence="3 4">
    <name type="scientific">Legionella shakespearei DSM 23087</name>
    <dbReference type="NCBI Taxonomy" id="1122169"/>
    <lineage>
        <taxon>Bacteria</taxon>
        <taxon>Pseudomonadati</taxon>
        <taxon>Pseudomonadota</taxon>
        <taxon>Gammaproteobacteria</taxon>
        <taxon>Legionellales</taxon>
        <taxon>Legionellaceae</taxon>
        <taxon>Legionella</taxon>
    </lineage>
</organism>
<dbReference type="STRING" id="1122169.Lsha_2443"/>
<evidence type="ECO:0000256" key="1">
    <source>
        <dbReference type="ARBA" id="ARBA00022649"/>
    </source>
</evidence>
<dbReference type="SUPFAM" id="SSF47598">
    <property type="entry name" value="Ribbon-helix-helix"/>
    <property type="match status" value="1"/>
</dbReference>
<dbReference type="eggNOG" id="ENOG5033IB1">
    <property type="taxonomic scope" value="Bacteria"/>
</dbReference>
<evidence type="ECO:0000313" key="3">
    <source>
        <dbReference type="EMBL" id="KTD57602.1"/>
    </source>
</evidence>
<gene>
    <name evidence="3" type="ORF">Lsha_2443</name>
</gene>
<keyword evidence="4" id="KW-1185">Reference proteome</keyword>
<dbReference type="InterPro" id="IPR014795">
    <property type="entry name" value="TacA_1-like"/>
</dbReference>
<name>A0A0W0YL47_9GAMM</name>
<dbReference type="Pfam" id="PF08681">
    <property type="entry name" value="TacA1"/>
    <property type="match status" value="1"/>
</dbReference>
<sequence length="91" mass="10296">MTAKINYERLEAKIQPEIKRLAERAALVSGVTLTDYLIKLIQEDAPKTLKAHTEIKLTNEQFDTFLSICDSDRELSNELKAAAKLLDDEGF</sequence>
<dbReference type="EMBL" id="LNYW01000066">
    <property type="protein sequence ID" value="KTD57602.1"/>
    <property type="molecule type" value="Genomic_DNA"/>
</dbReference>